<keyword evidence="2" id="KW-1185">Reference proteome</keyword>
<name>A0A2N8ZEP7_9VIBR</name>
<dbReference type="KEGG" id="vta:A2405"/>
<proteinExistence type="predicted"/>
<organism evidence="1 2">
    <name type="scientific">Vibrio tapetis subsp. tapetis</name>
    <dbReference type="NCBI Taxonomy" id="1671868"/>
    <lineage>
        <taxon>Bacteria</taxon>
        <taxon>Pseudomonadati</taxon>
        <taxon>Pseudomonadota</taxon>
        <taxon>Gammaproteobacteria</taxon>
        <taxon>Vibrionales</taxon>
        <taxon>Vibrionaceae</taxon>
        <taxon>Vibrio</taxon>
    </lineage>
</organism>
<evidence type="ECO:0000313" key="2">
    <source>
        <dbReference type="Proteomes" id="UP000235828"/>
    </source>
</evidence>
<evidence type="ECO:0000313" key="1">
    <source>
        <dbReference type="EMBL" id="SON50384.1"/>
    </source>
</evidence>
<sequence length="42" mass="4909">MFSVTNLMYGFNDYFARGDVWHILRKCEACHLFKGGMSYLSV</sequence>
<dbReference type="AlphaFoldDB" id="A0A2N8ZEP7"/>
<gene>
    <name evidence="1" type="ORF">VTAP4600_A2405</name>
</gene>
<reference evidence="1 2" key="1">
    <citation type="submission" date="2017-10" db="EMBL/GenBank/DDBJ databases">
        <authorList>
            <person name="Banno H."/>
            <person name="Chua N.-H."/>
        </authorList>
    </citation>
    <scope>NUCLEOTIDE SEQUENCE [LARGE SCALE GENOMIC DNA]</scope>
    <source>
        <strain evidence="1">Vibrio tapetis CECT4600</strain>
    </source>
</reference>
<protein>
    <submittedName>
        <fullName evidence="1">Uncharacterized protein</fullName>
    </submittedName>
</protein>
<dbReference type="EMBL" id="LT960611">
    <property type="protein sequence ID" value="SON50384.1"/>
    <property type="molecule type" value="Genomic_DNA"/>
</dbReference>
<dbReference type="Proteomes" id="UP000235828">
    <property type="component" value="Chromosome A"/>
</dbReference>
<accession>A0A2N8ZEP7</accession>